<dbReference type="AlphaFoldDB" id="A0AAE4AQM9"/>
<evidence type="ECO:0000313" key="4">
    <source>
        <dbReference type="EMBL" id="MDQ0291746.1"/>
    </source>
</evidence>
<dbReference type="InterPro" id="IPR032287">
    <property type="entry name" value="DUF4838"/>
</dbReference>
<feature type="signal peptide" evidence="2">
    <location>
        <begin position="1"/>
        <end position="22"/>
    </location>
</feature>
<feature type="domain" description="Alpha glucuronidase N-terminal" evidence="3">
    <location>
        <begin position="34"/>
        <end position="131"/>
    </location>
</feature>
<name>A0AAE4AQM9_9BACT</name>
<proteinExistence type="predicted"/>
<keyword evidence="5" id="KW-1185">Reference proteome</keyword>
<protein>
    <recommendedName>
        <fullName evidence="3">Alpha glucuronidase N-terminal domain-containing protein</fullName>
    </recommendedName>
</protein>
<dbReference type="GO" id="GO:0046559">
    <property type="term" value="F:alpha-glucuronidase activity"/>
    <property type="evidence" value="ECO:0007669"/>
    <property type="project" value="InterPro"/>
</dbReference>
<dbReference type="Gene3D" id="3.30.379.10">
    <property type="entry name" value="Chitobiase/beta-hexosaminidase domain 2-like"/>
    <property type="match status" value="1"/>
</dbReference>
<evidence type="ECO:0000256" key="1">
    <source>
        <dbReference type="ARBA" id="ARBA00022801"/>
    </source>
</evidence>
<comment type="caution">
    <text evidence="4">The sequence shown here is derived from an EMBL/GenBank/DDBJ whole genome shotgun (WGS) entry which is preliminary data.</text>
</comment>
<dbReference type="Proteomes" id="UP001238163">
    <property type="component" value="Unassembled WGS sequence"/>
</dbReference>
<keyword evidence="2" id="KW-0732">Signal</keyword>
<dbReference type="InterPro" id="IPR005154">
    <property type="entry name" value="Glyco_hydro_67_aGlcAse_N"/>
</dbReference>
<reference evidence="4" key="1">
    <citation type="submission" date="2023-07" db="EMBL/GenBank/DDBJ databases">
        <title>Genomic Encyclopedia of Type Strains, Phase IV (KMG-IV): sequencing the most valuable type-strain genomes for metagenomic binning, comparative biology and taxonomic classification.</title>
        <authorList>
            <person name="Goeker M."/>
        </authorList>
    </citation>
    <scope>NUCLEOTIDE SEQUENCE</scope>
    <source>
        <strain evidence="4">DSM 24202</strain>
    </source>
</reference>
<feature type="chain" id="PRO_5042070267" description="Alpha glucuronidase N-terminal domain-containing protein" evidence="2">
    <location>
        <begin position="23"/>
        <end position="1002"/>
    </location>
</feature>
<evidence type="ECO:0000256" key="2">
    <source>
        <dbReference type="SAM" id="SignalP"/>
    </source>
</evidence>
<evidence type="ECO:0000259" key="3">
    <source>
        <dbReference type="Pfam" id="PF03648"/>
    </source>
</evidence>
<evidence type="ECO:0000313" key="5">
    <source>
        <dbReference type="Proteomes" id="UP001238163"/>
    </source>
</evidence>
<sequence length="1002" mass="112153">MITVTRSLIAGLCLAVATPSMADMIVARRGHPAACSIVHADDAPPPIVLAAKELQDFARQMTGVELPIISDAVELPAQAILVGTSRHSTGVPGAAGAMATLGADGFLLRRSGPHLLILGDERGTLYGVYELLERAGCRWYASWHSHIPHLDQWAITDDLNVTERPAFRMREPFWFDMFNTFQALRNKCNGNAMRLGPEHGGRVRFGAGMFCHTFDRLMPPDEFFASHPEYFSEIGGKRLRDHSQLCLSNPDVLRIVTERTLANIRKDPDASMFSVSQNDWRNPCACANCLALREQYGNEAGVLLWFVNQVAEAVENEFPNVLIETLAYQYTREPPQNIRPRHNVMHRLCTIECDFARPIDQSDDPQNQKFVTDIKGWSAITEQLFIWDYVTNFRHYLGPHPNFKALQGNVKFFRDNHVIGVMEQGAYQGYHAEFAELRGWLLAKLLWNPDADMAALLDDFFNGYYGPAAPLVRQYFDALQALVDPPENKVKIFHPLTMPWYSDEFFLWATDIWLQAEEAVKDQPAFLDNVRKGAIPVYYARVERMTAPAISFRWQDEQVLPRDVPEDYRQLVSALLDRMDGKRPIRVCENADNHAALLAKWRRAVKGIAVNTISSGPFRVSIAPAMNGCAGIFKDGNSENYLDSDYGTSFSLKGITLPWQAAPQLFSVKDERPEHLNLSFTLRNQYRIDRVFTLDADGLSVQNSVSNLSHERALPLEPVTGFALALGGSSHLCWRLDDGPWQNLVSPGDARFAMNAIRSDKLTTARSFTVASPHSGRGMRFAMAAGHDRIVIQTRADRDSATVSFVQSAQALAGAATHSCSYTLLPMATITGLPAPIAVTLLPPEQQRIVLEDCFLPIGHPGSWGDHGSDARAEDGAALILTNTHYEWCSQLKPDLTLFAPQQPYRIRARVRIEKARPDGLAFWAGIYDAGKKQSVSHHIFTNLAIADDNYHWYDIGPANNAWIPAKDQYVWFGPGQFDKEKESSAIKAVYIDKIEFIPVIN</sequence>
<organism evidence="4 5">
    <name type="scientific">Oligosphaera ethanolica</name>
    <dbReference type="NCBI Taxonomy" id="760260"/>
    <lineage>
        <taxon>Bacteria</taxon>
        <taxon>Pseudomonadati</taxon>
        <taxon>Lentisphaerota</taxon>
        <taxon>Oligosphaeria</taxon>
        <taxon>Oligosphaerales</taxon>
        <taxon>Oligosphaeraceae</taxon>
        <taxon>Oligosphaera</taxon>
    </lineage>
</organism>
<dbReference type="PANTHER" id="PTHR47406">
    <property type="entry name" value="COAGULATION FACTOR 5/8 TYPE, C-TERMINAL"/>
    <property type="match status" value="1"/>
</dbReference>
<dbReference type="Pfam" id="PF16126">
    <property type="entry name" value="DUF4838"/>
    <property type="match status" value="1"/>
</dbReference>
<gene>
    <name evidence="4" type="ORF">J3R75_003853</name>
</gene>
<dbReference type="SUPFAM" id="SSF55545">
    <property type="entry name" value="beta-N-acetylhexosaminidase-like domain"/>
    <property type="match status" value="1"/>
</dbReference>
<dbReference type="GO" id="GO:0045493">
    <property type="term" value="P:xylan catabolic process"/>
    <property type="evidence" value="ECO:0007669"/>
    <property type="project" value="InterPro"/>
</dbReference>
<dbReference type="EMBL" id="JAUSVL010000001">
    <property type="protein sequence ID" value="MDQ0291746.1"/>
    <property type="molecule type" value="Genomic_DNA"/>
</dbReference>
<dbReference type="RefSeq" id="WP_307264983.1">
    <property type="nucleotide sequence ID" value="NZ_JAUSVL010000001.1"/>
</dbReference>
<keyword evidence="1" id="KW-0378">Hydrolase</keyword>
<dbReference type="PANTHER" id="PTHR47406:SF2">
    <property type="entry name" value="ALPHA GLUCURONIDASE N-TERMINAL DOMAIN-CONTAINING PROTEIN"/>
    <property type="match status" value="1"/>
</dbReference>
<dbReference type="Pfam" id="PF03648">
    <property type="entry name" value="Glyco_hydro_67N"/>
    <property type="match status" value="1"/>
</dbReference>
<accession>A0AAE4AQM9</accession>
<dbReference type="InterPro" id="IPR029018">
    <property type="entry name" value="Hex-like_dom2"/>
</dbReference>